<dbReference type="EMBL" id="DS030613">
    <property type="protein sequence ID" value="EDL82760.1"/>
    <property type="molecule type" value="Genomic_DNA"/>
</dbReference>
<evidence type="ECO:0000313" key="2">
    <source>
        <dbReference type="Proteomes" id="UP000234681"/>
    </source>
</evidence>
<organism evidence="1 2">
    <name type="scientific">Rattus norvegicus</name>
    <name type="common">Rat</name>
    <dbReference type="NCBI Taxonomy" id="10116"/>
    <lineage>
        <taxon>Eukaryota</taxon>
        <taxon>Metazoa</taxon>
        <taxon>Chordata</taxon>
        <taxon>Craniata</taxon>
        <taxon>Vertebrata</taxon>
        <taxon>Euteleostomi</taxon>
        <taxon>Mammalia</taxon>
        <taxon>Eutheria</taxon>
        <taxon>Euarchontoglires</taxon>
        <taxon>Glires</taxon>
        <taxon>Rodentia</taxon>
        <taxon>Myomorpha</taxon>
        <taxon>Muroidea</taxon>
        <taxon>Muridae</taxon>
        <taxon>Murinae</taxon>
        <taxon>Rattus</taxon>
    </lineage>
</organism>
<evidence type="ECO:0000313" key="1">
    <source>
        <dbReference type="EMBL" id="EDL82760.1"/>
    </source>
</evidence>
<gene>
    <name evidence="1" type="ORF">rCG_47050</name>
</gene>
<protein>
    <submittedName>
        <fullName evidence="1">RCG47050</fullName>
    </submittedName>
</protein>
<reference evidence="2" key="1">
    <citation type="submission" date="2005-06" db="EMBL/GenBank/DDBJ databases">
        <authorList>
            <person name="Mural R.J."/>
            <person name="Li P.W."/>
            <person name="Adams M.D."/>
            <person name="Amanatides P.G."/>
            <person name="Baden-Tillson H."/>
            <person name="Barnstead M."/>
            <person name="Chin S.H."/>
            <person name="Dew I."/>
            <person name="Evans C.A."/>
            <person name="Ferriera S."/>
            <person name="Flanigan M."/>
            <person name="Fosler C."/>
            <person name="Glodek A."/>
            <person name="Gu Z."/>
            <person name="Holt R.A."/>
            <person name="Jennings D."/>
            <person name="Kraft C.L."/>
            <person name="Lu F."/>
            <person name="Nguyen T."/>
            <person name="Nusskern D.R."/>
            <person name="Pfannkoch C.M."/>
            <person name="Sitter C."/>
            <person name="Sutton G.G."/>
            <person name="Venter J.C."/>
            <person name="Wang Z."/>
            <person name="Woodage T."/>
            <person name="Zheng X.H."/>
            <person name="Zhong F."/>
        </authorList>
    </citation>
    <scope>NUCLEOTIDE SEQUENCE [LARGE SCALE GENOMIC DNA]</scope>
    <source>
        <strain>BN</strain>
        <strain evidence="2">Sprague-Dawley</strain>
    </source>
</reference>
<name>A6MGR8_RAT</name>
<dbReference type="Proteomes" id="UP000234681">
    <property type="component" value="Unassembled WGS sequence"/>
</dbReference>
<accession>A6MGR8</accession>
<proteinExistence type="predicted"/>
<sequence>MNLQSQPWSSKRQAETDWLNTKYRTLGEFQACERLCL</sequence>
<dbReference type="AlphaFoldDB" id="A6MGR8"/>